<accession>A0A7C3WQE4</accession>
<protein>
    <recommendedName>
        <fullName evidence="1">Mut7-C RNAse domain-containing protein</fullName>
    </recommendedName>
</protein>
<dbReference type="InterPro" id="IPR002782">
    <property type="entry name" value="Mut7-C_RNAse_dom"/>
</dbReference>
<dbReference type="PANTHER" id="PTHR39081:SF1">
    <property type="entry name" value="MUT7-C RNASE DOMAIN-CONTAINING PROTEIN"/>
    <property type="match status" value="1"/>
</dbReference>
<name>A0A7C3WQE4_9BACT</name>
<dbReference type="EMBL" id="DTHB01000029">
    <property type="protein sequence ID" value="HGB14374.1"/>
    <property type="molecule type" value="Genomic_DNA"/>
</dbReference>
<gene>
    <name evidence="2" type="ORF">ENV62_03935</name>
</gene>
<dbReference type="PANTHER" id="PTHR39081">
    <property type="entry name" value="MUT7-C DOMAIN-CONTAINING PROTEIN"/>
    <property type="match status" value="1"/>
</dbReference>
<sequence>MRFLVDSPLGGLAKWLRFSGFDTELRPLARIPPGDLPPPSPGLYLLTRQKSLAKLQRHDILVLTAAEPEAQLKEVFQRLKISRRDLDPLSRCVRCNVPLQPVAREAVAGRVPEHVFHTHEEFYECPACHRLYWPGSHIRGISRKLAQALKRPGKGISSKTITRTRSIA</sequence>
<feature type="domain" description="Mut7-C RNAse" evidence="1">
    <location>
        <begin position="1"/>
        <end position="144"/>
    </location>
</feature>
<reference evidence="2" key="1">
    <citation type="journal article" date="2020" name="mSystems">
        <title>Genome- and Community-Level Interaction Insights into Carbon Utilization and Element Cycling Functions of Hydrothermarchaeota in Hydrothermal Sediment.</title>
        <authorList>
            <person name="Zhou Z."/>
            <person name="Liu Y."/>
            <person name="Xu W."/>
            <person name="Pan J."/>
            <person name="Luo Z.H."/>
            <person name="Li M."/>
        </authorList>
    </citation>
    <scope>NUCLEOTIDE SEQUENCE [LARGE SCALE GENOMIC DNA]</scope>
    <source>
        <strain evidence="2">SpSt-776</strain>
    </source>
</reference>
<proteinExistence type="predicted"/>
<organism evidence="2">
    <name type="scientific">Desulfobacca acetoxidans</name>
    <dbReference type="NCBI Taxonomy" id="60893"/>
    <lineage>
        <taxon>Bacteria</taxon>
        <taxon>Pseudomonadati</taxon>
        <taxon>Thermodesulfobacteriota</taxon>
        <taxon>Desulfobaccia</taxon>
        <taxon>Desulfobaccales</taxon>
        <taxon>Desulfobaccaceae</taxon>
        <taxon>Desulfobacca</taxon>
    </lineage>
</organism>
<dbReference type="Pfam" id="PF01927">
    <property type="entry name" value="Mut7-C"/>
    <property type="match status" value="1"/>
</dbReference>
<dbReference type="AlphaFoldDB" id="A0A7C3WQE4"/>
<evidence type="ECO:0000259" key="1">
    <source>
        <dbReference type="Pfam" id="PF01927"/>
    </source>
</evidence>
<comment type="caution">
    <text evidence="2">The sequence shown here is derived from an EMBL/GenBank/DDBJ whole genome shotgun (WGS) entry which is preliminary data.</text>
</comment>
<evidence type="ECO:0000313" key="2">
    <source>
        <dbReference type="EMBL" id="HGB14374.1"/>
    </source>
</evidence>